<name>A0ABQ3W374_9LACO</name>
<evidence type="ECO:0000256" key="2">
    <source>
        <dbReference type="SAM" id="SignalP"/>
    </source>
</evidence>
<evidence type="ECO:0000256" key="1">
    <source>
        <dbReference type="SAM" id="MobiDB-lite"/>
    </source>
</evidence>
<dbReference type="InterPro" id="IPR013783">
    <property type="entry name" value="Ig-like_fold"/>
</dbReference>
<feature type="domain" description="DUF5776" evidence="4">
    <location>
        <begin position="685"/>
        <end position="751"/>
    </location>
</feature>
<keyword evidence="2" id="KW-0732">Signal</keyword>
<evidence type="ECO:0000313" key="6">
    <source>
        <dbReference type="Proteomes" id="UP000604765"/>
    </source>
</evidence>
<dbReference type="Pfam" id="PF03382">
    <property type="entry name" value="DUF285"/>
    <property type="match status" value="1"/>
</dbReference>
<gene>
    <name evidence="5" type="ORF">YK48G_22460</name>
</gene>
<dbReference type="EMBL" id="BNJR01000017">
    <property type="protein sequence ID" value="GHP14821.1"/>
    <property type="molecule type" value="Genomic_DNA"/>
</dbReference>
<accession>A0ABQ3W374</accession>
<proteinExistence type="predicted"/>
<protein>
    <recommendedName>
        <fullName evidence="7">BspA family leucine-rich repeat surface protein</fullName>
    </recommendedName>
</protein>
<dbReference type="RefSeq" id="WP_203630801.1">
    <property type="nucleotide sequence ID" value="NZ_BNJR01000017.1"/>
</dbReference>
<evidence type="ECO:0008006" key="7">
    <source>
        <dbReference type="Google" id="ProtNLM"/>
    </source>
</evidence>
<dbReference type="Proteomes" id="UP000604765">
    <property type="component" value="Unassembled WGS sequence"/>
</dbReference>
<dbReference type="Pfam" id="PF19087">
    <property type="entry name" value="DUF5776"/>
    <property type="match status" value="3"/>
</dbReference>
<feature type="domain" description="Ig-like" evidence="3">
    <location>
        <begin position="417"/>
        <end position="460"/>
    </location>
</feature>
<keyword evidence="6" id="KW-1185">Reference proteome</keyword>
<feature type="chain" id="PRO_5045237058" description="BspA family leucine-rich repeat surface protein" evidence="2">
    <location>
        <begin position="29"/>
        <end position="894"/>
    </location>
</feature>
<dbReference type="InterPro" id="IPR022038">
    <property type="entry name" value="Ig-like_bact"/>
</dbReference>
<evidence type="ECO:0000259" key="4">
    <source>
        <dbReference type="Pfam" id="PF19087"/>
    </source>
</evidence>
<feature type="region of interest" description="Disordered" evidence="1">
    <location>
        <begin position="641"/>
        <end position="676"/>
    </location>
</feature>
<dbReference type="Pfam" id="PF07523">
    <property type="entry name" value="Big_3"/>
    <property type="match status" value="2"/>
</dbReference>
<organism evidence="5 6">
    <name type="scientific">Lentilactobacillus fungorum</name>
    <dbReference type="NCBI Taxonomy" id="2201250"/>
    <lineage>
        <taxon>Bacteria</taxon>
        <taxon>Bacillati</taxon>
        <taxon>Bacillota</taxon>
        <taxon>Bacilli</taxon>
        <taxon>Lactobacillales</taxon>
        <taxon>Lactobacillaceae</taxon>
        <taxon>Lentilactobacillus</taxon>
    </lineage>
</organism>
<dbReference type="InterPro" id="IPR005046">
    <property type="entry name" value="DUF285"/>
</dbReference>
<sequence length="894" mass="99600">MFWKKNQWLLGCLVALTGVCIGMSNSSADTQMTNDTQNTNLLNQNVSELQSLTSVSSSADDQHTSGEYVDDKVPTFHFKWQVSNNVLTILSGHLGVPAGGVDDQFHPYSISKLDNGYYSSHHNNSKLAKVIIAKGVTTDQSLDGLFANLNTDEIDLSNLDTSDVTDMAYMFYSDNTQVTGLDKLDYSHVTSMEGMFSNWEPTGNYIANDANILANSNVLNKMLAQIDVSHVKNFSYMLATDQYYIDISSWNMSGVTNDGEATTKNMFGITLWDRIYNTPAVIKLGPGDKFNSPQTFMMVNGSSGIIELADEKGYAVNGVEQPQLVTTTPNDGKTPLQYQLVGNGNVFNPEGNKSLDLATLYSHSSSSVPQQPETYVVSHKPFKGILMVSPAAVTLNYKDQFDPEKYLYGDYTLYHSIDSTGRWLTNKDITVTPTIDTSVPGTYNLTYSYEGQTAKQTVVVKPNPFQWQLKDLTLNLGDNYTPKDGFISLTIQNTDISGKPVTDVYDGRYFDELIKAGIMTITETPKVDTAKAGVYKVTYAIPQMTSQTATVTVKDQSALELKDVSLNQGEKFDPATAFVSAIGPDGTKYAKYNDAVKAGMKIDTSKLNNAKPGTYPVTYRLGETQKTISVKVIAQSKPIHTDNSSATGTIVSRNTTGVNNDSSVKSIPDQQKAQSATADQAKSEFKVYAKKTVYRYQNVNFKKNQRIKKYRQRVRIYAPIFHVVGTQKSTNGNLRYVLSDGSFITAKATYVAPLYWQGNYHKLYVINPKGTYEYKSTRFMHLNRVKHFKQGTVLNVKKVVHSGLTTRFKLTNGHYISGNKQWTAINRPNVPKRVLVKHNLYLYRDVNLHHKESLIKTHHVLRVVKWDYAHGNSLRYKVAGGYITANSHYVKPIK</sequence>
<comment type="caution">
    <text evidence="5">The sequence shown here is derived from an EMBL/GenBank/DDBJ whole genome shotgun (WGS) entry which is preliminary data.</text>
</comment>
<dbReference type="InterPro" id="IPR044081">
    <property type="entry name" value="DUF5776"/>
</dbReference>
<feature type="signal peptide" evidence="2">
    <location>
        <begin position="1"/>
        <end position="28"/>
    </location>
</feature>
<evidence type="ECO:0000313" key="5">
    <source>
        <dbReference type="EMBL" id="GHP14821.1"/>
    </source>
</evidence>
<feature type="domain" description="DUF5776" evidence="4">
    <location>
        <begin position="830"/>
        <end position="890"/>
    </location>
</feature>
<reference evidence="5 6" key="1">
    <citation type="journal article" date="2021" name="Int. J. Syst. Evol. Microbiol.">
        <title>Lentilactobacillus fungorum sp. nov., isolated from spent mushroom substrates.</title>
        <authorList>
            <person name="Tohno M."/>
            <person name="Tanizawa Y."/>
            <person name="Kojima Y."/>
            <person name="Sakamoto M."/>
            <person name="Ohkuma M."/>
            <person name="Kobayashi H."/>
        </authorList>
    </citation>
    <scope>NUCLEOTIDE SEQUENCE [LARGE SCALE GENOMIC DNA]</scope>
    <source>
        <strain evidence="5 6">YK48G</strain>
    </source>
</reference>
<feature type="domain" description="Ig-like" evidence="3">
    <location>
        <begin position="562"/>
        <end position="632"/>
    </location>
</feature>
<evidence type="ECO:0000259" key="3">
    <source>
        <dbReference type="Pfam" id="PF07523"/>
    </source>
</evidence>
<dbReference type="Gene3D" id="2.60.40.10">
    <property type="entry name" value="Immunoglobulins"/>
    <property type="match status" value="2"/>
</dbReference>
<feature type="domain" description="DUF5776" evidence="4">
    <location>
        <begin position="755"/>
        <end position="822"/>
    </location>
</feature>